<dbReference type="InterPro" id="IPR000909">
    <property type="entry name" value="PLipase_C_PInositol-sp_X_dom"/>
</dbReference>
<dbReference type="Proteomes" id="UP001266305">
    <property type="component" value="Unassembled WGS sequence"/>
</dbReference>
<evidence type="ECO:0000256" key="7">
    <source>
        <dbReference type="ARBA" id="ARBA00022723"/>
    </source>
</evidence>
<evidence type="ECO:0000313" key="17">
    <source>
        <dbReference type="EMBL" id="KAK2108474.1"/>
    </source>
</evidence>
<evidence type="ECO:0000256" key="2">
    <source>
        <dbReference type="ARBA" id="ARBA00004123"/>
    </source>
</evidence>
<dbReference type="Pfam" id="PF14788">
    <property type="entry name" value="EF-hand_10"/>
    <property type="match status" value="1"/>
</dbReference>
<dbReference type="SUPFAM" id="SSF50729">
    <property type="entry name" value="PH domain-like"/>
    <property type="match status" value="1"/>
</dbReference>
<feature type="domain" description="PH" evidence="15">
    <location>
        <begin position="1"/>
        <end position="73"/>
    </location>
</feature>
<dbReference type="InterPro" id="IPR001849">
    <property type="entry name" value="PH_domain"/>
</dbReference>
<dbReference type="EMBL" id="JASSZA010000006">
    <property type="protein sequence ID" value="KAK2108474.1"/>
    <property type="molecule type" value="Genomic_DNA"/>
</dbReference>
<evidence type="ECO:0000313" key="18">
    <source>
        <dbReference type="Proteomes" id="UP001266305"/>
    </source>
</evidence>
<evidence type="ECO:0000256" key="5">
    <source>
        <dbReference type="ARBA" id="ARBA00004496"/>
    </source>
</evidence>
<name>A0ABQ9VHU1_SAGOE</name>
<comment type="cofactor">
    <cofactor evidence="1">
        <name>Ca(2+)</name>
        <dbReference type="ChEBI" id="CHEBI:29108"/>
    </cofactor>
</comment>
<reference evidence="17 18" key="1">
    <citation type="submission" date="2023-05" db="EMBL/GenBank/DDBJ databases">
        <title>B98-5 Cell Line De Novo Hybrid Assembly: An Optical Mapping Approach.</title>
        <authorList>
            <person name="Kananen K."/>
            <person name="Auerbach J.A."/>
            <person name="Kautto E."/>
            <person name="Blachly J.S."/>
        </authorList>
    </citation>
    <scope>NUCLEOTIDE SEQUENCE [LARGE SCALE GENOMIC DNA]</scope>
    <source>
        <strain evidence="17">B95-8</strain>
        <tissue evidence="17">Cell line</tissue>
    </source>
</reference>
<comment type="caution">
    <text evidence="17">The sequence shown here is derived from an EMBL/GenBank/DDBJ whole genome shotgun (WGS) entry which is preliminary data.</text>
</comment>
<feature type="domain" description="EF-hand" evidence="16">
    <location>
        <begin position="117"/>
        <end position="152"/>
    </location>
</feature>
<dbReference type="PANTHER" id="PTHR10336">
    <property type="entry name" value="PHOSPHOINOSITIDE-SPECIFIC PHOSPHOLIPASE C FAMILY PROTEIN"/>
    <property type="match status" value="1"/>
</dbReference>
<dbReference type="InterPro" id="IPR039504">
    <property type="entry name" value="PLC-delta3_EF-hand"/>
</dbReference>
<keyword evidence="7" id="KW-0479">Metal-binding</keyword>
<keyword evidence="18" id="KW-1185">Reference proteome</keyword>
<proteinExistence type="predicted"/>
<dbReference type="Pfam" id="PF09279">
    <property type="entry name" value="EF-hand_like"/>
    <property type="match status" value="1"/>
</dbReference>
<keyword evidence="10" id="KW-0106">Calcium</keyword>
<dbReference type="InterPro" id="IPR002048">
    <property type="entry name" value="EF_hand_dom"/>
</dbReference>
<comment type="catalytic activity">
    <reaction evidence="13">
        <text>a 1,2-diacyl-sn-glycero-3-phospho-(1D-myo-inositol-4,5-bisphosphate) + H2O = 1D-myo-inositol 1,4,5-trisphosphate + a 1,2-diacyl-sn-glycerol + H(+)</text>
        <dbReference type="Rhea" id="RHEA:33179"/>
        <dbReference type="ChEBI" id="CHEBI:15377"/>
        <dbReference type="ChEBI" id="CHEBI:15378"/>
        <dbReference type="ChEBI" id="CHEBI:17815"/>
        <dbReference type="ChEBI" id="CHEBI:58456"/>
        <dbReference type="ChEBI" id="CHEBI:203600"/>
        <dbReference type="EC" id="3.1.4.11"/>
    </reaction>
    <physiologicalReaction direction="left-to-right" evidence="13">
        <dbReference type="Rhea" id="RHEA:33180"/>
    </physiologicalReaction>
</comment>
<keyword evidence="9" id="KW-0256">Endoplasmic reticulum</keyword>
<evidence type="ECO:0000256" key="14">
    <source>
        <dbReference type="ARBA" id="ARBA00023726"/>
    </source>
</evidence>
<evidence type="ECO:0000256" key="3">
    <source>
        <dbReference type="ARBA" id="ARBA00004170"/>
    </source>
</evidence>
<comment type="subcellular location">
    <subcellularLocation>
        <location evidence="5">Cytoplasm</location>
    </subcellularLocation>
    <subcellularLocation>
        <location evidence="4">Endoplasmic reticulum</location>
    </subcellularLocation>
    <subcellularLocation>
        <location evidence="3">Membrane</location>
        <topology evidence="3">Peripheral membrane protein</topology>
    </subcellularLocation>
    <subcellularLocation>
        <location evidence="2">Nucleus</location>
    </subcellularLocation>
</comment>
<evidence type="ECO:0000256" key="10">
    <source>
        <dbReference type="ARBA" id="ARBA00022837"/>
    </source>
</evidence>
<keyword evidence="12" id="KW-0539">Nucleus</keyword>
<dbReference type="SUPFAM" id="SSF47473">
    <property type="entry name" value="EF-hand"/>
    <property type="match status" value="1"/>
</dbReference>
<evidence type="ECO:0000256" key="12">
    <source>
        <dbReference type="ARBA" id="ARBA00023242"/>
    </source>
</evidence>
<dbReference type="InterPro" id="IPR018247">
    <property type="entry name" value="EF_Hand_1_Ca_BS"/>
</dbReference>
<keyword evidence="8" id="KW-0378">Hydrolase</keyword>
<evidence type="ECO:0000256" key="13">
    <source>
        <dbReference type="ARBA" id="ARBA00023674"/>
    </source>
</evidence>
<evidence type="ECO:0000259" key="15">
    <source>
        <dbReference type="PROSITE" id="PS50003"/>
    </source>
</evidence>
<keyword evidence="11" id="KW-0472">Membrane</keyword>
<evidence type="ECO:0000256" key="11">
    <source>
        <dbReference type="ARBA" id="ARBA00023136"/>
    </source>
</evidence>
<evidence type="ECO:0000256" key="9">
    <source>
        <dbReference type="ARBA" id="ARBA00022824"/>
    </source>
</evidence>
<dbReference type="Pfam" id="PF00388">
    <property type="entry name" value="PI-PLC-X"/>
    <property type="match status" value="1"/>
</dbReference>
<dbReference type="Gene3D" id="2.30.29.30">
    <property type="entry name" value="Pleckstrin-homology domain (PH domain)/Phosphotyrosine-binding domain (PTB)"/>
    <property type="match status" value="1"/>
</dbReference>
<feature type="domain" description="EF-hand" evidence="16">
    <location>
        <begin position="94"/>
        <end position="116"/>
    </location>
</feature>
<dbReference type="PANTHER" id="PTHR10336:SF31">
    <property type="entry name" value="1-PHOSPHATIDYLINOSITOL 4,5-BISPHOSPHATE PHOSPHODIESTERASE DELTA-4"/>
    <property type="match status" value="1"/>
</dbReference>
<evidence type="ECO:0000256" key="4">
    <source>
        <dbReference type="ARBA" id="ARBA00004240"/>
    </source>
</evidence>
<evidence type="ECO:0000256" key="1">
    <source>
        <dbReference type="ARBA" id="ARBA00001913"/>
    </source>
</evidence>
<dbReference type="PROSITE" id="PS50222">
    <property type="entry name" value="EF_HAND_2"/>
    <property type="match status" value="2"/>
</dbReference>
<dbReference type="PROSITE" id="PS00018">
    <property type="entry name" value="EF_HAND_1"/>
    <property type="match status" value="2"/>
</dbReference>
<organism evidence="17 18">
    <name type="scientific">Saguinus oedipus</name>
    <name type="common">Cotton-top tamarin</name>
    <name type="synonym">Oedipomidas oedipus</name>
    <dbReference type="NCBI Taxonomy" id="9490"/>
    <lineage>
        <taxon>Eukaryota</taxon>
        <taxon>Metazoa</taxon>
        <taxon>Chordata</taxon>
        <taxon>Craniata</taxon>
        <taxon>Vertebrata</taxon>
        <taxon>Euteleostomi</taxon>
        <taxon>Mammalia</taxon>
        <taxon>Eutheria</taxon>
        <taxon>Euarchontoglires</taxon>
        <taxon>Primates</taxon>
        <taxon>Haplorrhini</taxon>
        <taxon>Platyrrhini</taxon>
        <taxon>Cebidae</taxon>
        <taxon>Callitrichinae</taxon>
        <taxon>Saguinus</taxon>
    </lineage>
</organism>
<evidence type="ECO:0000259" key="16">
    <source>
        <dbReference type="PROSITE" id="PS50222"/>
    </source>
</evidence>
<dbReference type="Gene3D" id="3.20.20.190">
    <property type="entry name" value="Phosphatidylinositol (PI) phosphodiesterase"/>
    <property type="match status" value="1"/>
</dbReference>
<dbReference type="PROSITE" id="PS50003">
    <property type="entry name" value="PH_DOMAIN"/>
    <property type="match status" value="1"/>
</dbReference>
<dbReference type="InterPro" id="IPR011992">
    <property type="entry name" value="EF-hand-dom_pair"/>
</dbReference>
<sequence length="307" mass="34785">MPPPASSLAVSISDVDTIRKGHDSELLRSLAEDLPLEQGFTVVFHGRASNLDLVANSVEEAQIWMRGLQLLVDLVTSMDHQERLDQYRQDGRGDKNQDGKMTFQEVQRLLHLMNVEMDQEYAFSLFQEADMSQSGSLEGEEFVQFYKALTKRAEVQELFESFSADGQKLTLLEFLDFLREEQKERDCTSDLALELIDRYEPSDSGLVKPGARKLGMRVRLFHLTGKLRHVLSMDGFLSYLCSKDGDIFNPACLPIYQDMTQPLNHYFICSSHNTYLVGDQLCGQSSVEGYIRCSGGREGVQLMRGTM</sequence>
<protein>
    <submittedName>
        <fullName evidence="17">1-phosphatidylinositol 4,5-bisphosphate phosphodiesterase delta-4</fullName>
    </submittedName>
</protein>
<dbReference type="SUPFAM" id="SSF51695">
    <property type="entry name" value="PLC-like phosphodiesterases"/>
    <property type="match status" value="1"/>
</dbReference>
<dbReference type="InterPro" id="IPR015359">
    <property type="entry name" value="PLC_EF-hand-like"/>
</dbReference>
<dbReference type="InterPro" id="IPR017946">
    <property type="entry name" value="PLC-like_Pdiesterase_TIM-brl"/>
</dbReference>
<evidence type="ECO:0000256" key="8">
    <source>
        <dbReference type="ARBA" id="ARBA00022801"/>
    </source>
</evidence>
<accession>A0ABQ9VHU1</accession>
<dbReference type="PROSITE" id="PS50007">
    <property type="entry name" value="PIPLC_X_DOMAIN"/>
    <property type="match status" value="1"/>
</dbReference>
<dbReference type="Gene3D" id="1.10.238.10">
    <property type="entry name" value="EF-hand"/>
    <property type="match status" value="2"/>
</dbReference>
<dbReference type="InterPro" id="IPR001192">
    <property type="entry name" value="PI-PLC_fam"/>
</dbReference>
<dbReference type="InterPro" id="IPR011993">
    <property type="entry name" value="PH-like_dom_sf"/>
</dbReference>
<comment type="catalytic activity">
    <reaction evidence="14">
        <text>a 1,2-diacyl-sn-glycero-3-phospho-(1D-myo-inositol) + H2O = 1D-myo-inositol 1-phosphate + a 1,2-diacyl-sn-glycerol + H(+)</text>
        <dbReference type="Rhea" id="RHEA:43484"/>
        <dbReference type="ChEBI" id="CHEBI:15377"/>
        <dbReference type="ChEBI" id="CHEBI:15378"/>
        <dbReference type="ChEBI" id="CHEBI:17815"/>
        <dbReference type="ChEBI" id="CHEBI:57880"/>
        <dbReference type="ChEBI" id="CHEBI:58433"/>
    </reaction>
    <physiologicalReaction direction="left-to-right" evidence="14">
        <dbReference type="Rhea" id="RHEA:43485"/>
    </physiologicalReaction>
</comment>
<evidence type="ECO:0000256" key="6">
    <source>
        <dbReference type="ARBA" id="ARBA00022490"/>
    </source>
</evidence>
<keyword evidence="6" id="KW-0963">Cytoplasm</keyword>
<gene>
    <name evidence="17" type="primary">PLCD4</name>
    <name evidence="17" type="ORF">P7K49_013639</name>
</gene>